<dbReference type="PANTHER" id="PTHR46306:SF1">
    <property type="entry name" value="BTB_POZ DOMAIN-CONTAINING PROTEIN 9"/>
    <property type="match status" value="1"/>
</dbReference>
<evidence type="ECO:0000313" key="2">
    <source>
        <dbReference type="WBParaSite" id="Pan_g12704.t1"/>
    </source>
</evidence>
<accession>A0A7E4UTL7</accession>
<dbReference type="GO" id="GO:0048512">
    <property type="term" value="P:circadian behavior"/>
    <property type="evidence" value="ECO:0007669"/>
    <property type="project" value="TreeGrafter"/>
</dbReference>
<dbReference type="InterPro" id="IPR008979">
    <property type="entry name" value="Galactose-bd-like_sf"/>
</dbReference>
<proteinExistence type="predicted"/>
<organism evidence="1 2">
    <name type="scientific">Panagrellus redivivus</name>
    <name type="common">Microworm</name>
    <dbReference type="NCBI Taxonomy" id="6233"/>
    <lineage>
        <taxon>Eukaryota</taxon>
        <taxon>Metazoa</taxon>
        <taxon>Ecdysozoa</taxon>
        <taxon>Nematoda</taxon>
        <taxon>Chromadorea</taxon>
        <taxon>Rhabditida</taxon>
        <taxon>Tylenchina</taxon>
        <taxon>Panagrolaimomorpha</taxon>
        <taxon>Panagrolaimoidea</taxon>
        <taxon>Panagrolaimidae</taxon>
        <taxon>Panagrellus</taxon>
    </lineage>
</organism>
<dbReference type="GO" id="GO:0050804">
    <property type="term" value="P:modulation of chemical synaptic transmission"/>
    <property type="evidence" value="ECO:0007669"/>
    <property type="project" value="TreeGrafter"/>
</dbReference>
<reference evidence="2" key="2">
    <citation type="submission" date="2020-10" db="UniProtKB">
        <authorList>
            <consortium name="WormBaseParasite"/>
        </authorList>
    </citation>
    <scope>IDENTIFICATION</scope>
</reference>
<dbReference type="Proteomes" id="UP000492821">
    <property type="component" value="Unassembled WGS sequence"/>
</dbReference>
<keyword evidence="1" id="KW-1185">Reference proteome</keyword>
<name>A0A7E4UTL7_PANRE</name>
<sequence>MVEGDNGNAFIDGTFAEYDGETGFTCHTIGTGCIMLQLPQPYLLDQMKLLLWDKGKRQYSYHVEISTDKKQWTRIIEKNLVSSWREVKFNHQPVVFVKIGGPHNTANTDFHVVHIACQAQ</sequence>
<dbReference type="GO" id="GO:0008344">
    <property type="term" value="P:adult locomotory behavior"/>
    <property type="evidence" value="ECO:0007669"/>
    <property type="project" value="TreeGrafter"/>
</dbReference>
<dbReference type="AlphaFoldDB" id="A0A7E4UTL7"/>
<dbReference type="PANTHER" id="PTHR46306">
    <property type="entry name" value="BTB/POZ DOMAIN-CONTAINING PROTEIN 9"/>
    <property type="match status" value="1"/>
</dbReference>
<dbReference type="GO" id="GO:0005737">
    <property type="term" value="C:cytoplasm"/>
    <property type="evidence" value="ECO:0007669"/>
    <property type="project" value="TreeGrafter"/>
</dbReference>
<dbReference type="InterPro" id="IPR052407">
    <property type="entry name" value="BTB_POZ_domain_cont_9"/>
</dbReference>
<dbReference type="Gene3D" id="2.60.120.260">
    <property type="entry name" value="Galactose-binding domain-like"/>
    <property type="match status" value="1"/>
</dbReference>
<dbReference type="WBParaSite" id="Pan_g12704.t1">
    <property type="protein sequence ID" value="Pan_g12704.t1"/>
    <property type="gene ID" value="Pan_g12704"/>
</dbReference>
<dbReference type="SUPFAM" id="SSF49785">
    <property type="entry name" value="Galactose-binding domain-like"/>
    <property type="match status" value="1"/>
</dbReference>
<reference evidence="1" key="1">
    <citation type="journal article" date="2013" name="Genetics">
        <title>The draft genome and transcriptome of Panagrellus redivivus are shaped by the harsh demands of a free-living lifestyle.</title>
        <authorList>
            <person name="Srinivasan J."/>
            <person name="Dillman A.R."/>
            <person name="Macchietto M.G."/>
            <person name="Heikkinen L."/>
            <person name="Lakso M."/>
            <person name="Fracchia K.M."/>
            <person name="Antoshechkin I."/>
            <person name="Mortazavi A."/>
            <person name="Wong G."/>
            <person name="Sternberg P.W."/>
        </authorList>
    </citation>
    <scope>NUCLEOTIDE SEQUENCE [LARGE SCALE GENOMIC DNA]</scope>
    <source>
        <strain evidence="1">MT8872</strain>
    </source>
</reference>
<protein>
    <submittedName>
        <fullName evidence="2">F5/8 type C domain-containing protein</fullName>
    </submittedName>
</protein>
<evidence type="ECO:0000313" key="1">
    <source>
        <dbReference type="Proteomes" id="UP000492821"/>
    </source>
</evidence>